<dbReference type="EMBL" id="FOJM01000023">
    <property type="protein sequence ID" value="SFA59642.1"/>
    <property type="molecule type" value="Genomic_DNA"/>
</dbReference>
<protein>
    <submittedName>
        <fullName evidence="1">Uncharacterized protein</fullName>
    </submittedName>
</protein>
<evidence type="ECO:0000313" key="2">
    <source>
        <dbReference type="Proteomes" id="UP000198836"/>
    </source>
</evidence>
<reference evidence="2" key="1">
    <citation type="submission" date="2016-10" db="EMBL/GenBank/DDBJ databases">
        <authorList>
            <person name="Varghese N."/>
            <person name="Submissions S."/>
        </authorList>
    </citation>
    <scope>NUCLEOTIDE SEQUENCE [LARGE SCALE GENOMIC DNA]</scope>
    <source>
        <strain evidence="2">DSM 18130</strain>
    </source>
</reference>
<organism evidence="1 2">
    <name type="scientific">Pedobacter suwonensis</name>
    <dbReference type="NCBI Taxonomy" id="332999"/>
    <lineage>
        <taxon>Bacteria</taxon>
        <taxon>Pseudomonadati</taxon>
        <taxon>Bacteroidota</taxon>
        <taxon>Sphingobacteriia</taxon>
        <taxon>Sphingobacteriales</taxon>
        <taxon>Sphingobacteriaceae</taxon>
        <taxon>Pedobacter</taxon>
    </lineage>
</organism>
<name>A0A1I0U6B6_9SPHI</name>
<sequence length="52" mass="6013">MPFINGVSAFPTWTTKGQIKKPVKLILEKLLENLSIRRIKHNDYGLWAVLSF</sequence>
<dbReference type="AlphaFoldDB" id="A0A1I0U6B6"/>
<proteinExistence type="predicted"/>
<dbReference type="Proteomes" id="UP000198836">
    <property type="component" value="Unassembled WGS sequence"/>
</dbReference>
<keyword evidence="2" id="KW-1185">Reference proteome</keyword>
<accession>A0A1I0U6B6</accession>
<evidence type="ECO:0000313" key="1">
    <source>
        <dbReference type="EMBL" id="SFA59642.1"/>
    </source>
</evidence>
<gene>
    <name evidence="1" type="ORF">SAMN04488511_12311</name>
</gene>
<dbReference type="RefSeq" id="WP_159435305.1">
    <property type="nucleotide sequence ID" value="NZ_FOJM01000023.1"/>
</dbReference>